<accession>A0A1I1YPH9</accession>
<evidence type="ECO:0000313" key="2">
    <source>
        <dbReference type="EMBL" id="SFE21407.1"/>
    </source>
</evidence>
<keyword evidence="1" id="KW-0732">Signal</keyword>
<dbReference type="RefSeq" id="WP_093830815.1">
    <property type="nucleotide sequence ID" value="NZ_FOLQ01000011.1"/>
</dbReference>
<gene>
    <name evidence="2" type="ORF">SAMN05216167_111131</name>
</gene>
<proteinExistence type="predicted"/>
<feature type="signal peptide" evidence="1">
    <location>
        <begin position="1"/>
        <end position="21"/>
    </location>
</feature>
<reference evidence="2 3" key="1">
    <citation type="submission" date="2016-10" db="EMBL/GenBank/DDBJ databases">
        <authorList>
            <person name="de Groot N.N."/>
        </authorList>
    </citation>
    <scope>NUCLEOTIDE SEQUENCE [LARGE SCALE GENOMIC DNA]</scope>
    <source>
        <strain evidence="2 3">DSM 26130</strain>
    </source>
</reference>
<dbReference type="STRING" id="662367.SAMN05216167_111131"/>
<sequence length="359" mass="39388">MKTRRSLLPILLIFLFSSWLTVGCNSNSDDATPQGTCRIQQYVSVSKTPVLNTTALNQTDYVYDPQGNLAKTVTTFTKQITGSTDMQNETTTVSYTYDAEGYLTKMDSQQKATNVFAGKTKNEQSSVVSNYAYTNSRLTSINTRRIGAYGVNTTTIESYEYDGSGDLTKKIATITYDYDPAVAIEIPVGPSGGQQISTYQKNQLVDYVEKSGSTEYRPLTIQNGLVTMFSTTPNFRTVWEYDNQKRQAKITDYVGDTLIRTTSQTWSDAKPAIASLPAFKGFPATIPSSDFGQPGVLATSTNANWNSISKKMETSVEQTSVIQTNSQGFVTSVVSTAKHPGVVSQDFTTTETYTYAGCQ</sequence>
<name>A0A1I1YPH9_9BACT</name>
<dbReference type="EMBL" id="FOLQ01000011">
    <property type="protein sequence ID" value="SFE21407.1"/>
    <property type="molecule type" value="Genomic_DNA"/>
</dbReference>
<organism evidence="2 3">
    <name type="scientific">Spirosoma endophyticum</name>
    <dbReference type="NCBI Taxonomy" id="662367"/>
    <lineage>
        <taxon>Bacteria</taxon>
        <taxon>Pseudomonadati</taxon>
        <taxon>Bacteroidota</taxon>
        <taxon>Cytophagia</taxon>
        <taxon>Cytophagales</taxon>
        <taxon>Cytophagaceae</taxon>
        <taxon>Spirosoma</taxon>
    </lineage>
</organism>
<dbReference type="Proteomes" id="UP000198598">
    <property type="component" value="Unassembled WGS sequence"/>
</dbReference>
<dbReference type="AlphaFoldDB" id="A0A1I1YPH9"/>
<dbReference type="OrthoDB" id="932515at2"/>
<evidence type="ECO:0000256" key="1">
    <source>
        <dbReference type="SAM" id="SignalP"/>
    </source>
</evidence>
<dbReference type="Gene3D" id="2.180.10.10">
    <property type="entry name" value="RHS repeat-associated core"/>
    <property type="match status" value="1"/>
</dbReference>
<protein>
    <submittedName>
        <fullName evidence="2">YD repeat-containing protein</fullName>
    </submittedName>
</protein>
<keyword evidence="3" id="KW-1185">Reference proteome</keyword>
<feature type="chain" id="PRO_5011681249" evidence="1">
    <location>
        <begin position="22"/>
        <end position="359"/>
    </location>
</feature>
<evidence type="ECO:0000313" key="3">
    <source>
        <dbReference type="Proteomes" id="UP000198598"/>
    </source>
</evidence>
<dbReference type="PROSITE" id="PS51257">
    <property type="entry name" value="PROKAR_LIPOPROTEIN"/>
    <property type="match status" value="1"/>
</dbReference>